<dbReference type="PANTHER" id="PTHR33332">
    <property type="entry name" value="REVERSE TRANSCRIPTASE DOMAIN-CONTAINING PROTEIN"/>
    <property type="match status" value="1"/>
</dbReference>
<accession>A0ABC9WNV6</accession>
<name>A0ABC9WNV6_GRUJA</name>
<evidence type="ECO:0000313" key="1">
    <source>
        <dbReference type="EMBL" id="GAB0186312.1"/>
    </source>
</evidence>
<organism evidence="1 2">
    <name type="scientific">Grus japonensis</name>
    <name type="common">Japanese crane</name>
    <name type="synonym">Red-crowned crane</name>
    <dbReference type="NCBI Taxonomy" id="30415"/>
    <lineage>
        <taxon>Eukaryota</taxon>
        <taxon>Metazoa</taxon>
        <taxon>Chordata</taxon>
        <taxon>Craniata</taxon>
        <taxon>Vertebrata</taxon>
        <taxon>Euteleostomi</taxon>
        <taxon>Archelosauria</taxon>
        <taxon>Archosauria</taxon>
        <taxon>Dinosauria</taxon>
        <taxon>Saurischia</taxon>
        <taxon>Theropoda</taxon>
        <taxon>Coelurosauria</taxon>
        <taxon>Aves</taxon>
        <taxon>Neognathae</taxon>
        <taxon>Neoaves</taxon>
        <taxon>Gruiformes</taxon>
        <taxon>Gruidae</taxon>
        <taxon>Grus</taxon>
    </lineage>
</organism>
<proteinExistence type="predicted"/>
<sequence length="147" mass="16995">MVALKNLNLENWAERILMNFNKVRRKALHLERNNLMHQYTLGADRLENILAKKDPGLLVDNKLTMSQQCTLTAKKPKNILGCTRKIIASKSREASLPLCSVLVRHIWSPGPSLEPQYHKDMYIMKQVQQRAIKMIKELVSLTYIERG</sequence>
<reference evidence="1 2" key="1">
    <citation type="submission" date="2024-06" db="EMBL/GenBank/DDBJ databases">
        <title>The draft genome of Grus japonensis, version 3.</title>
        <authorList>
            <person name="Nabeshima K."/>
            <person name="Suzuki S."/>
            <person name="Onuma M."/>
        </authorList>
    </citation>
    <scope>NUCLEOTIDE SEQUENCE [LARGE SCALE GENOMIC DNA]</scope>
    <source>
        <strain evidence="1 2">451A</strain>
    </source>
</reference>
<dbReference type="AlphaFoldDB" id="A0ABC9WNV6"/>
<keyword evidence="2" id="KW-1185">Reference proteome</keyword>
<dbReference type="EMBL" id="BAAFJT010000003">
    <property type="protein sequence ID" value="GAB0186312.1"/>
    <property type="molecule type" value="Genomic_DNA"/>
</dbReference>
<protein>
    <submittedName>
        <fullName evidence="1">Mitochondrial enolase superfamily member 1</fullName>
    </submittedName>
</protein>
<dbReference type="Proteomes" id="UP001623348">
    <property type="component" value="Unassembled WGS sequence"/>
</dbReference>
<comment type="caution">
    <text evidence="1">The sequence shown here is derived from an EMBL/GenBank/DDBJ whole genome shotgun (WGS) entry which is preliminary data.</text>
</comment>
<gene>
    <name evidence="1" type="ORF">GRJ2_001096500</name>
</gene>
<evidence type="ECO:0000313" key="2">
    <source>
        <dbReference type="Proteomes" id="UP001623348"/>
    </source>
</evidence>